<gene>
    <name evidence="1" type="ORF">CQA66_05685</name>
</gene>
<dbReference type="EMBL" id="NXLW01000009">
    <property type="protein sequence ID" value="RDU71952.1"/>
    <property type="molecule type" value="Genomic_DNA"/>
</dbReference>
<dbReference type="AlphaFoldDB" id="A0A3D8J344"/>
<evidence type="ECO:0000313" key="2">
    <source>
        <dbReference type="Proteomes" id="UP000256424"/>
    </source>
</evidence>
<proteinExistence type="predicted"/>
<dbReference type="RefSeq" id="WP_104762896.1">
    <property type="nucleotide sequence ID" value="NZ_FZPM01000011.1"/>
</dbReference>
<name>A0A3D8J344_9HELI</name>
<reference evidence="1 2" key="1">
    <citation type="submission" date="2018-04" db="EMBL/GenBank/DDBJ databases">
        <title>Novel Campyloabacter and Helicobacter Species and Strains.</title>
        <authorList>
            <person name="Mannion A.J."/>
            <person name="Shen Z."/>
            <person name="Fox J.G."/>
        </authorList>
    </citation>
    <scope>NUCLEOTIDE SEQUENCE [LARGE SCALE GENOMIC DNA]</scope>
    <source>
        <strain evidence="1 2">MIT 97-5075</strain>
    </source>
</reference>
<evidence type="ECO:0000313" key="1">
    <source>
        <dbReference type="EMBL" id="RDU71952.1"/>
    </source>
</evidence>
<organism evidence="1 2">
    <name type="scientific">Helicobacter aurati</name>
    <dbReference type="NCBI Taxonomy" id="137778"/>
    <lineage>
        <taxon>Bacteria</taxon>
        <taxon>Pseudomonadati</taxon>
        <taxon>Campylobacterota</taxon>
        <taxon>Epsilonproteobacteria</taxon>
        <taxon>Campylobacterales</taxon>
        <taxon>Helicobacteraceae</taxon>
        <taxon>Helicobacter</taxon>
    </lineage>
</organism>
<protein>
    <recommendedName>
        <fullName evidence="3">Protein hydE</fullName>
    </recommendedName>
</protein>
<keyword evidence="2" id="KW-1185">Reference proteome</keyword>
<dbReference type="OrthoDB" id="5318537at2"/>
<accession>A0A3D8J344</accession>
<comment type="caution">
    <text evidence="1">The sequence shown here is derived from an EMBL/GenBank/DDBJ whole genome shotgun (WGS) entry which is preliminary data.</text>
</comment>
<dbReference type="Proteomes" id="UP000256424">
    <property type="component" value="Unassembled WGS sequence"/>
</dbReference>
<sequence>MKEEVITAETDSLNKASNDKALTCIFIFYYTESLSAQAMIMLLKNLTYSFLRNTIQSLSDNHEQKDDSILLQYQYDIAHPTHHINTQHHSKKFSILIYANPQTILAFSDMLSSHLPLSLHFVFSKIQPLDSQDLHTIRLNKWESFNPADMQRINPPIPTVKMLEEITDNQNPNFCCINNFITPIKCSLDSYNARYSLQDFHHVSSQKYLIECLTTELLLQKQLLLQCNNVCYMLSIHLHKTQSKAIPHIIFADLYNAISYLRLHDSQKKALASIEKPFVLAHCKEVFTQAFNAQADDKIFASLPNDYLLLLLLHTLQTIHNIDYLFFTIVDNSTKEPLLSYKENYKISDNKQVCYTIASHSSYSLSHNRYGENLFELLAINPLSSLNTTNITKRLVVCLSRKNPSAFWIENSQGEKYQQILDINFSPLLCDHLQRLFHYKNGDKLLHNFAKTHQEITQHWGLESSFLQTIIQGDYRTNKTQQSKESNSIQNNKQCSNLLELFQLIQQMLQLDSHVMEYANKCVRDRGPRIDYKLIRVDDNIELDYPRILRSVMSFYLAGVENELLCYGVIESLAEFVGTLAGDMLINYGIDRVFVCGDLLLEQCFLDKIIQAIPKNISLALPNENGVDYL</sequence>
<evidence type="ECO:0008006" key="3">
    <source>
        <dbReference type="Google" id="ProtNLM"/>
    </source>
</evidence>